<evidence type="ECO:0000313" key="2">
    <source>
        <dbReference type="EMBL" id="GCE07531.1"/>
    </source>
</evidence>
<dbReference type="OrthoDB" id="164016at2"/>
<dbReference type="AlphaFoldDB" id="A0A401ZKX1"/>
<dbReference type="EMBL" id="BIFQ01000001">
    <property type="protein sequence ID" value="GCE07531.1"/>
    <property type="molecule type" value="Genomic_DNA"/>
</dbReference>
<comment type="caution">
    <text evidence="2">The sequence shown here is derived from an EMBL/GenBank/DDBJ whole genome shotgun (WGS) entry which is preliminary data.</text>
</comment>
<dbReference type="RefSeq" id="WP_126598859.1">
    <property type="nucleotide sequence ID" value="NZ_BIFQ01000001.1"/>
</dbReference>
<evidence type="ECO:0008006" key="4">
    <source>
        <dbReference type="Google" id="ProtNLM"/>
    </source>
</evidence>
<dbReference type="Proteomes" id="UP000287224">
    <property type="component" value="Unassembled WGS sequence"/>
</dbReference>
<proteinExistence type="predicted"/>
<gene>
    <name evidence="2" type="ORF">KDAU_48600</name>
</gene>
<reference evidence="3" key="1">
    <citation type="submission" date="2018-12" db="EMBL/GenBank/DDBJ databases">
        <title>Tengunoibacter tsumagoiensis gen. nov., sp. nov., Dictyobacter kobayashii sp. nov., D. alpinus sp. nov., and D. joshuensis sp. nov. and description of Dictyobacteraceae fam. nov. within the order Ktedonobacterales isolated from Tengu-no-mugimeshi.</title>
        <authorList>
            <person name="Wang C.M."/>
            <person name="Zheng Y."/>
            <person name="Sakai Y."/>
            <person name="Toyoda A."/>
            <person name="Minakuchi Y."/>
            <person name="Abe K."/>
            <person name="Yokota A."/>
            <person name="Yabe S."/>
        </authorList>
    </citation>
    <scope>NUCLEOTIDE SEQUENCE [LARGE SCALE GENOMIC DNA]</scope>
    <source>
        <strain evidence="3">S-27</strain>
    </source>
</reference>
<sequence length="71" mass="7908">MTIEEIIRAWKTGTSVDLDQHLPENPIGDELSDQELADAVGGENTRNWMAMPNTPVPYTVREGGCKKHKKS</sequence>
<protein>
    <recommendedName>
        <fullName evidence="4">Mersacidin/lichenicidin family type 2 lantibiotic</fullName>
    </recommendedName>
</protein>
<evidence type="ECO:0000256" key="1">
    <source>
        <dbReference type="SAM" id="MobiDB-lite"/>
    </source>
</evidence>
<accession>A0A401ZKX1</accession>
<organism evidence="2 3">
    <name type="scientific">Dictyobacter aurantiacus</name>
    <dbReference type="NCBI Taxonomy" id="1936993"/>
    <lineage>
        <taxon>Bacteria</taxon>
        <taxon>Bacillati</taxon>
        <taxon>Chloroflexota</taxon>
        <taxon>Ktedonobacteria</taxon>
        <taxon>Ktedonobacterales</taxon>
        <taxon>Dictyobacteraceae</taxon>
        <taxon>Dictyobacter</taxon>
    </lineage>
</organism>
<feature type="region of interest" description="Disordered" evidence="1">
    <location>
        <begin position="43"/>
        <end position="71"/>
    </location>
</feature>
<keyword evidence="3" id="KW-1185">Reference proteome</keyword>
<name>A0A401ZKX1_9CHLR</name>
<evidence type="ECO:0000313" key="3">
    <source>
        <dbReference type="Proteomes" id="UP000287224"/>
    </source>
</evidence>